<dbReference type="SUPFAM" id="SSF56112">
    <property type="entry name" value="Protein kinase-like (PK-like)"/>
    <property type="match status" value="1"/>
</dbReference>
<dbReference type="Gene3D" id="1.10.510.10">
    <property type="entry name" value="Transferase(Phosphotransferase) domain 1"/>
    <property type="match status" value="1"/>
</dbReference>
<dbReference type="InterPro" id="IPR000719">
    <property type="entry name" value="Prot_kinase_dom"/>
</dbReference>
<evidence type="ECO:0000256" key="1">
    <source>
        <dbReference type="ARBA" id="ARBA00022527"/>
    </source>
</evidence>
<dbReference type="PROSITE" id="PS00107">
    <property type="entry name" value="PROTEIN_KINASE_ATP"/>
    <property type="match status" value="1"/>
</dbReference>
<evidence type="ECO:0000256" key="7">
    <source>
        <dbReference type="SAM" id="MobiDB-lite"/>
    </source>
</evidence>
<gene>
    <name evidence="9" type="ORF">AYI70_g10899</name>
</gene>
<dbReference type="Gene3D" id="3.30.200.20">
    <property type="entry name" value="Phosphorylase Kinase, domain 1"/>
    <property type="match status" value="1"/>
</dbReference>
<name>A0A1R1X4D4_9FUNG</name>
<dbReference type="EMBL" id="LSSN01005431">
    <property type="protein sequence ID" value="OMJ09491.1"/>
    <property type="molecule type" value="Genomic_DNA"/>
</dbReference>
<feature type="compositionally biased region" description="Polar residues" evidence="7">
    <location>
        <begin position="604"/>
        <end position="616"/>
    </location>
</feature>
<sequence>MAVEHKIQTNFHTDLEDGEISVSSLSDSSNKSKNYSKKIDEHKTSDKLELSSLNINNIEHVVGTQYNSSSDLFNQFNNSENKTPSLLDSVDSIINFDIPNNQYLPTKLQRTNETQNSVSKEIQTHDSDFYNSVLNPSSSADVFSINKNKNCVQKYPLENKHFSKINGIPISTSSVSNVYPSINKQILPSLDDVTGNTSYSYENSTDAKFRESLSKNQNISTHKDVISAPKNNLGSIEFKILDYYKSNDNIKSKIKLRDSSRVKDTDSSRHKDRDSSRNKDRNSSRNKDRASSRYTSRDASRRRDRDSSRNNDRVSSRYTSRDASRRRDRDSIRHKDRDPSRNKDRNSSRNKDRASSRYTSRDASRRRDRDSSRHKDRDSSREKYKDAKKLYERDSIKAIDENIDCKNDINSSKYNNIDKKRFIHRDSSQYKDRDFCDRGDKDIKKYTELDSCINKEIELNKSRESNIDKLFNNHTSKSSNNFYDVPDSSHHKKIDFGSGNGDLNSRYLKNQDKIKLSSLSVNKSIMKISNNIKDSNNFASQNINMDDNLYLHNNSKISSKRRISQTEAQVSYDGLLDFSDNLVDKEEQEIMERPTDLPQPSAIIRSQPSSEDPKNSSIYIDSEIASNLADPKTTTEQKSMTLSDATKITSEHTNTLNLSSKENQNSEFVVDLFDENSAITENVEADSDLGKIKKGNVNNAEVLNGNWDDEDGYYKLILGEVLDDRYEINSVLGQGVFSSVVGAIDKSSNNDSVAIKIIRNNDTMHNAGLSEMKILEDIESKNPKNSKYIIRFIRKFEHRHHLCLVFESMSMNLRQTVKLFGSSIGLNIDAVKLYGHQLFCGLQVLNKNGVLHADMKPDNILISKSKKYVKIADFGSAIYLNNIDESAYSGYLVSRYYRAPEIILGNPNLSKVDVWSLGSTLYELFTGKVLFPGRTNNQMLKLIMQMKGMIPNRVLKRSKFALNHFGSGTMGASNVEMSGIWDKSVIGKSNIFFMSSEIDLVSNTKVVKKMEFQVNSGQTSVNKLKQQLLEYSGNSTEDRLKINLFADLIDKCTEISPEKRISPADALKHPFFH</sequence>
<dbReference type="Pfam" id="PF00069">
    <property type="entry name" value="Pkinase"/>
    <property type="match status" value="1"/>
</dbReference>
<dbReference type="PROSITE" id="PS00108">
    <property type="entry name" value="PROTEIN_KINASE_ST"/>
    <property type="match status" value="1"/>
</dbReference>
<evidence type="ECO:0000259" key="8">
    <source>
        <dbReference type="PROSITE" id="PS50011"/>
    </source>
</evidence>
<dbReference type="GO" id="GO:0005524">
    <property type="term" value="F:ATP binding"/>
    <property type="evidence" value="ECO:0007669"/>
    <property type="project" value="UniProtKB-UniRule"/>
</dbReference>
<feature type="binding site" evidence="6">
    <location>
        <position position="756"/>
    </location>
    <ligand>
        <name>ATP</name>
        <dbReference type="ChEBI" id="CHEBI:30616"/>
    </ligand>
</feature>
<feature type="region of interest" description="Disordered" evidence="7">
    <location>
        <begin position="19"/>
        <end position="40"/>
    </location>
</feature>
<evidence type="ECO:0000256" key="2">
    <source>
        <dbReference type="ARBA" id="ARBA00022679"/>
    </source>
</evidence>
<protein>
    <submittedName>
        <fullName evidence="9">Serine/threonine-protein kinase prp4</fullName>
    </submittedName>
</protein>
<dbReference type="InterPro" id="IPR050494">
    <property type="entry name" value="Ser_Thr_dual-spec_kinase"/>
</dbReference>
<feature type="domain" description="Protein kinase" evidence="8">
    <location>
        <begin position="726"/>
        <end position="1072"/>
    </location>
</feature>
<dbReference type="InterPro" id="IPR017441">
    <property type="entry name" value="Protein_kinase_ATP_BS"/>
</dbReference>
<keyword evidence="4 9" id="KW-0418">Kinase</keyword>
<keyword evidence="1" id="KW-0723">Serine/threonine-protein kinase</keyword>
<feature type="region of interest" description="Disordered" evidence="7">
    <location>
        <begin position="257"/>
        <end position="386"/>
    </location>
</feature>
<comment type="caution">
    <text evidence="9">The sequence shown here is derived from an EMBL/GenBank/DDBJ whole genome shotgun (WGS) entry which is preliminary data.</text>
</comment>
<dbReference type="Proteomes" id="UP000187283">
    <property type="component" value="Unassembled WGS sequence"/>
</dbReference>
<evidence type="ECO:0000256" key="5">
    <source>
        <dbReference type="ARBA" id="ARBA00022840"/>
    </source>
</evidence>
<dbReference type="PROSITE" id="PS50011">
    <property type="entry name" value="PROTEIN_KINASE_DOM"/>
    <property type="match status" value="1"/>
</dbReference>
<evidence type="ECO:0000313" key="9">
    <source>
        <dbReference type="EMBL" id="OMJ09491.1"/>
    </source>
</evidence>
<dbReference type="SMART" id="SM00220">
    <property type="entry name" value="S_TKc"/>
    <property type="match status" value="1"/>
</dbReference>
<dbReference type="InterPro" id="IPR011009">
    <property type="entry name" value="Kinase-like_dom_sf"/>
</dbReference>
<feature type="compositionally biased region" description="Low complexity" evidence="7">
    <location>
        <begin position="21"/>
        <end position="33"/>
    </location>
</feature>
<keyword evidence="10" id="KW-1185">Reference proteome</keyword>
<evidence type="ECO:0000256" key="3">
    <source>
        <dbReference type="ARBA" id="ARBA00022741"/>
    </source>
</evidence>
<keyword evidence="3 6" id="KW-0547">Nucleotide-binding</keyword>
<keyword evidence="5 6" id="KW-0067">ATP-binding</keyword>
<reference evidence="9 10" key="1">
    <citation type="submission" date="2017-01" db="EMBL/GenBank/DDBJ databases">
        <authorList>
            <person name="Mah S.A."/>
            <person name="Swanson W.J."/>
            <person name="Moy G.W."/>
            <person name="Vacquier V.D."/>
        </authorList>
    </citation>
    <scope>NUCLEOTIDE SEQUENCE [LARGE SCALE GENOMIC DNA]</scope>
    <source>
        <strain evidence="9 10">GSMNP</strain>
    </source>
</reference>
<evidence type="ECO:0000256" key="4">
    <source>
        <dbReference type="ARBA" id="ARBA00022777"/>
    </source>
</evidence>
<proteinExistence type="predicted"/>
<evidence type="ECO:0000256" key="6">
    <source>
        <dbReference type="PROSITE-ProRule" id="PRU10141"/>
    </source>
</evidence>
<dbReference type="GO" id="GO:0004674">
    <property type="term" value="F:protein serine/threonine kinase activity"/>
    <property type="evidence" value="ECO:0007669"/>
    <property type="project" value="UniProtKB-KW"/>
</dbReference>
<dbReference type="AlphaFoldDB" id="A0A1R1X4D4"/>
<organism evidence="9 10">
    <name type="scientific">Smittium culicis</name>
    <dbReference type="NCBI Taxonomy" id="133412"/>
    <lineage>
        <taxon>Eukaryota</taxon>
        <taxon>Fungi</taxon>
        <taxon>Fungi incertae sedis</taxon>
        <taxon>Zoopagomycota</taxon>
        <taxon>Kickxellomycotina</taxon>
        <taxon>Harpellomycetes</taxon>
        <taxon>Harpellales</taxon>
        <taxon>Legeriomycetaceae</taxon>
        <taxon>Smittium</taxon>
    </lineage>
</organism>
<accession>A0A1R1X4D4</accession>
<dbReference type="PANTHER" id="PTHR24058:SF103">
    <property type="entry name" value="SERINE_THREONINE-PROTEIN KINASE PRP4 HOMOLOG"/>
    <property type="match status" value="1"/>
</dbReference>
<keyword evidence="2" id="KW-0808">Transferase</keyword>
<evidence type="ECO:0000313" key="10">
    <source>
        <dbReference type="Proteomes" id="UP000187283"/>
    </source>
</evidence>
<dbReference type="PANTHER" id="PTHR24058">
    <property type="entry name" value="DUAL SPECIFICITY PROTEIN KINASE"/>
    <property type="match status" value="1"/>
</dbReference>
<feature type="region of interest" description="Disordered" evidence="7">
    <location>
        <begin position="589"/>
        <end position="616"/>
    </location>
</feature>
<dbReference type="STRING" id="133412.A0A1R1X4D4"/>
<dbReference type="InterPro" id="IPR008271">
    <property type="entry name" value="Ser/Thr_kinase_AS"/>
</dbReference>
<dbReference type="OrthoDB" id="9332038at2759"/>